<dbReference type="AlphaFoldDB" id="A0A523S184"/>
<dbReference type="InterPro" id="IPR036748">
    <property type="entry name" value="MTH938-like_sf"/>
</dbReference>
<dbReference type="Pfam" id="PF04430">
    <property type="entry name" value="DUF498"/>
    <property type="match status" value="1"/>
</dbReference>
<dbReference type="PANTHER" id="PTHR15811:SF5">
    <property type="entry name" value="MTH938 DOMAIN-CONTAINING PROTEIN"/>
    <property type="match status" value="1"/>
</dbReference>
<dbReference type="PANTHER" id="PTHR15811">
    <property type="entry name" value="MTH938 DOMAIN-CONTAINING PROTEIN"/>
    <property type="match status" value="1"/>
</dbReference>
<gene>
    <name evidence="1" type="ORF">E3J84_02440</name>
</gene>
<reference evidence="1 2" key="1">
    <citation type="submission" date="2019-03" db="EMBL/GenBank/DDBJ databases">
        <title>Metabolic potential of uncultured bacteria and archaea associated with petroleum seepage in deep-sea sediments.</title>
        <authorList>
            <person name="Dong X."/>
            <person name="Hubert C."/>
        </authorList>
    </citation>
    <scope>NUCLEOTIDE SEQUENCE [LARGE SCALE GENOMIC DNA]</scope>
    <source>
        <strain evidence="1">E44_bin7</strain>
    </source>
</reference>
<evidence type="ECO:0000313" key="2">
    <source>
        <dbReference type="Proteomes" id="UP000316360"/>
    </source>
</evidence>
<dbReference type="SUPFAM" id="SSF64076">
    <property type="entry name" value="MTH938-like"/>
    <property type="match status" value="1"/>
</dbReference>
<comment type="caution">
    <text evidence="1">The sequence shown here is derived from an EMBL/GenBank/DDBJ whole genome shotgun (WGS) entry which is preliminary data.</text>
</comment>
<organism evidence="1 2">
    <name type="scientific">Aerophobetes bacterium</name>
    <dbReference type="NCBI Taxonomy" id="2030807"/>
    <lineage>
        <taxon>Bacteria</taxon>
        <taxon>Candidatus Aerophobota</taxon>
    </lineage>
</organism>
<accession>A0A523S184</accession>
<evidence type="ECO:0008006" key="3">
    <source>
        <dbReference type="Google" id="ProtNLM"/>
    </source>
</evidence>
<dbReference type="Proteomes" id="UP000316360">
    <property type="component" value="Unassembled WGS sequence"/>
</dbReference>
<name>A0A523S184_UNCAE</name>
<dbReference type="EMBL" id="SOKJ01000128">
    <property type="protein sequence ID" value="TET11780.1"/>
    <property type="molecule type" value="Genomic_DNA"/>
</dbReference>
<protein>
    <recommendedName>
        <fullName evidence="3">Mth938-like domain-containing protein</fullName>
    </recommendedName>
</protein>
<proteinExistence type="predicted"/>
<dbReference type="InterPro" id="IPR007523">
    <property type="entry name" value="NDUFAF3/AAMDC"/>
</dbReference>
<sequence length="112" mass="12790">MIDSYKFGVIAIDGKQYSSDVIIYPKRVNDHWWRKEGHLLLPQDLEEVIKEKPTVFVVGTGNSGLMKVPLTTLKWIQSKGIEVKIEPTQRACQIYNQLHESKKVVAALHLTC</sequence>
<dbReference type="Gene3D" id="3.40.1230.10">
    <property type="entry name" value="MTH938-like"/>
    <property type="match status" value="1"/>
</dbReference>
<evidence type="ECO:0000313" key="1">
    <source>
        <dbReference type="EMBL" id="TET11780.1"/>
    </source>
</evidence>
<dbReference type="GO" id="GO:0005737">
    <property type="term" value="C:cytoplasm"/>
    <property type="evidence" value="ECO:0007669"/>
    <property type="project" value="TreeGrafter"/>
</dbReference>